<dbReference type="PANTHER" id="PTHR47723">
    <property type="entry name" value="OS05G0353850 PROTEIN"/>
    <property type="match status" value="1"/>
</dbReference>
<dbReference type="PANTHER" id="PTHR47723:SF22">
    <property type="entry name" value="RNASE H TYPE-1 DOMAIN-CONTAINING PROTEIN"/>
    <property type="match status" value="1"/>
</dbReference>
<dbReference type="InterPro" id="IPR012337">
    <property type="entry name" value="RNaseH-like_sf"/>
</dbReference>
<organism evidence="1 2">
    <name type="scientific">Tripterygium wilfordii</name>
    <name type="common">Thunder God vine</name>
    <dbReference type="NCBI Taxonomy" id="458696"/>
    <lineage>
        <taxon>Eukaryota</taxon>
        <taxon>Viridiplantae</taxon>
        <taxon>Streptophyta</taxon>
        <taxon>Embryophyta</taxon>
        <taxon>Tracheophyta</taxon>
        <taxon>Spermatophyta</taxon>
        <taxon>Magnoliopsida</taxon>
        <taxon>eudicotyledons</taxon>
        <taxon>Gunneridae</taxon>
        <taxon>Pentapetalae</taxon>
        <taxon>rosids</taxon>
        <taxon>fabids</taxon>
        <taxon>Celastrales</taxon>
        <taxon>Celastraceae</taxon>
        <taxon>Tripterygium</taxon>
    </lineage>
</organism>
<comment type="caution">
    <text evidence="1">The sequence shown here is derived from an EMBL/GenBank/DDBJ whole genome shotgun (WGS) entry which is preliminary data.</text>
</comment>
<reference evidence="1 2" key="1">
    <citation type="journal article" date="2020" name="Nat. Commun.">
        <title>Genome of Tripterygium wilfordii and identification of cytochrome P450 involved in triptolide biosynthesis.</title>
        <authorList>
            <person name="Tu L."/>
            <person name="Su P."/>
            <person name="Zhang Z."/>
            <person name="Gao L."/>
            <person name="Wang J."/>
            <person name="Hu T."/>
            <person name="Zhou J."/>
            <person name="Zhang Y."/>
            <person name="Zhao Y."/>
            <person name="Liu Y."/>
            <person name="Song Y."/>
            <person name="Tong Y."/>
            <person name="Lu Y."/>
            <person name="Yang J."/>
            <person name="Xu C."/>
            <person name="Jia M."/>
            <person name="Peters R.J."/>
            <person name="Huang L."/>
            <person name="Gao W."/>
        </authorList>
    </citation>
    <scope>NUCLEOTIDE SEQUENCE [LARGE SCALE GENOMIC DNA]</scope>
    <source>
        <strain evidence="2">cv. XIE 37</strain>
        <tissue evidence="1">Leaf</tissue>
    </source>
</reference>
<dbReference type="InParanoid" id="A0A7J7DK74"/>
<protein>
    <submittedName>
        <fullName evidence="1">Uncharacterized protein</fullName>
    </submittedName>
</protein>
<gene>
    <name evidence="1" type="ORF">HS088_TW06G00815</name>
</gene>
<dbReference type="SUPFAM" id="SSF53098">
    <property type="entry name" value="Ribonuclease H-like"/>
    <property type="match status" value="1"/>
</dbReference>
<dbReference type="InterPro" id="IPR053151">
    <property type="entry name" value="RNase_H-like"/>
</dbReference>
<evidence type="ECO:0000313" key="1">
    <source>
        <dbReference type="EMBL" id="KAF5746644.1"/>
    </source>
</evidence>
<accession>A0A7J7DK74</accession>
<keyword evidence="2" id="KW-1185">Reference proteome</keyword>
<dbReference type="Proteomes" id="UP000593562">
    <property type="component" value="Unassembled WGS sequence"/>
</dbReference>
<sequence length="135" mass="15198">MIFSLKHMEWREAQECIFIRYDTWIKALEHDFPSWGLQLLNNANSVKRWGNMKDKRPSLVWAPPLKGWVKWNKDGSTMGKPGKAGTGGVLCYEGGVFLCLFSCPAGVIESNEAEVLPYSRLSKLQCGLMVVKSGM</sequence>
<evidence type="ECO:0000313" key="2">
    <source>
        <dbReference type="Proteomes" id="UP000593562"/>
    </source>
</evidence>
<name>A0A7J7DK74_TRIWF</name>
<dbReference type="EMBL" id="JAAARO010000006">
    <property type="protein sequence ID" value="KAF5746644.1"/>
    <property type="molecule type" value="Genomic_DNA"/>
</dbReference>
<dbReference type="AlphaFoldDB" id="A0A7J7DK74"/>
<proteinExistence type="predicted"/>